<feature type="signal peptide" evidence="1">
    <location>
        <begin position="1"/>
        <end position="20"/>
    </location>
</feature>
<dbReference type="OrthoDB" id="3161485at2759"/>
<organism evidence="2 3">
    <name type="scientific">Tulasnella calospora MUT 4182</name>
    <dbReference type="NCBI Taxonomy" id="1051891"/>
    <lineage>
        <taxon>Eukaryota</taxon>
        <taxon>Fungi</taxon>
        <taxon>Dikarya</taxon>
        <taxon>Basidiomycota</taxon>
        <taxon>Agaricomycotina</taxon>
        <taxon>Agaricomycetes</taxon>
        <taxon>Cantharellales</taxon>
        <taxon>Tulasnellaceae</taxon>
        <taxon>Tulasnella</taxon>
    </lineage>
</organism>
<protein>
    <submittedName>
        <fullName evidence="2">Uncharacterized protein</fullName>
    </submittedName>
</protein>
<dbReference type="HOGENOM" id="CLU_119198_0_0_1"/>
<keyword evidence="1" id="KW-0732">Signal</keyword>
<evidence type="ECO:0000313" key="3">
    <source>
        <dbReference type="Proteomes" id="UP000054248"/>
    </source>
</evidence>
<dbReference type="Proteomes" id="UP000054248">
    <property type="component" value="Unassembled WGS sequence"/>
</dbReference>
<sequence length="187" mass="20259">MKFSATLVSSVFAFTSLVNATVYCPAVVMPTPPVVAYPSGTEVFRLELSNQGGVATLTNTGLEFGWNFGNGGLGYPWCPTSTWLNIVDSIRPWKPLVWGISQVTTTWKDGYYQYLTANATATYSESSDFLACKPLGLTSAEFAAAPTWTLFLLTDGTLPTATDETLAKVEVQSCVKTKLFTFGNSFK</sequence>
<gene>
    <name evidence="2" type="ORF">M407DRAFT_27603</name>
</gene>
<accession>A0A0C3QC64</accession>
<name>A0A0C3QC64_9AGAM</name>
<reference evidence="3" key="2">
    <citation type="submission" date="2015-01" db="EMBL/GenBank/DDBJ databases">
        <title>Evolutionary Origins and Diversification of the Mycorrhizal Mutualists.</title>
        <authorList>
            <consortium name="DOE Joint Genome Institute"/>
            <consortium name="Mycorrhizal Genomics Consortium"/>
            <person name="Kohler A."/>
            <person name="Kuo A."/>
            <person name="Nagy L.G."/>
            <person name="Floudas D."/>
            <person name="Copeland A."/>
            <person name="Barry K.W."/>
            <person name="Cichocki N."/>
            <person name="Veneault-Fourrey C."/>
            <person name="LaButti K."/>
            <person name="Lindquist E.A."/>
            <person name="Lipzen A."/>
            <person name="Lundell T."/>
            <person name="Morin E."/>
            <person name="Murat C."/>
            <person name="Riley R."/>
            <person name="Ohm R."/>
            <person name="Sun H."/>
            <person name="Tunlid A."/>
            <person name="Henrissat B."/>
            <person name="Grigoriev I.V."/>
            <person name="Hibbett D.S."/>
            <person name="Martin F."/>
        </authorList>
    </citation>
    <scope>NUCLEOTIDE SEQUENCE [LARGE SCALE GENOMIC DNA]</scope>
    <source>
        <strain evidence="3">MUT 4182</strain>
    </source>
</reference>
<feature type="chain" id="PRO_5002177379" evidence="1">
    <location>
        <begin position="21"/>
        <end position="187"/>
    </location>
</feature>
<evidence type="ECO:0000313" key="2">
    <source>
        <dbReference type="EMBL" id="KIO22876.1"/>
    </source>
</evidence>
<keyword evidence="3" id="KW-1185">Reference proteome</keyword>
<proteinExistence type="predicted"/>
<reference evidence="2 3" key="1">
    <citation type="submission" date="2014-04" db="EMBL/GenBank/DDBJ databases">
        <authorList>
            <consortium name="DOE Joint Genome Institute"/>
            <person name="Kuo A."/>
            <person name="Girlanda M."/>
            <person name="Perotto S."/>
            <person name="Kohler A."/>
            <person name="Nagy L.G."/>
            <person name="Floudas D."/>
            <person name="Copeland A."/>
            <person name="Barry K.W."/>
            <person name="Cichocki N."/>
            <person name="Veneault-Fourrey C."/>
            <person name="LaButti K."/>
            <person name="Lindquist E.A."/>
            <person name="Lipzen A."/>
            <person name="Lundell T."/>
            <person name="Morin E."/>
            <person name="Murat C."/>
            <person name="Sun H."/>
            <person name="Tunlid A."/>
            <person name="Henrissat B."/>
            <person name="Grigoriev I.V."/>
            <person name="Hibbett D.S."/>
            <person name="Martin F."/>
            <person name="Nordberg H.P."/>
            <person name="Cantor M.N."/>
            <person name="Hua S.X."/>
        </authorList>
    </citation>
    <scope>NUCLEOTIDE SEQUENCE [LARGE SCALE GENOMIC DNA]</scope>
    <source>
        <strain evidence="2 3">MUT 4182</strain>
    </source>
</reference>
<dbReference type="AlphaFoldDB" id="A0A0C3QC64"/>
<dbReference type="EMBL" id="KN823098">
    <property type="protein sequence ID" value="KIO22876.1"/>
    <property type="molecule type" value="Genomic_DNA"/>
</dbReference>
<evidence type="ECO:0000256" key="1">
    <source>
        <dbReference type="SAM" id="SignalP"/>
    </source>
</evidence>